<dbReference type="Proteomes" id="UP000439903">
    <property type="component" value="Unassembled WGS sequence"/>
</dbReference>
<accession>A0A8H3ZX99</accession>
<name>A0A8H3ZX99_GIGMA</name>
<dbReference type="AlphaFoldDB" id="A0A8H3ZX99"/>
<comment type="caution">
    <text evidence="1">The sequence shown here is derived from an EMBL/GenBank/DDBJ whole genome shotgun (WGS) entry which is preliminary data.</text>
</comment>
<keyword evidence="2" id="KW-1185">Reference proteome</keyword>
<dbReference type="OrthoDB" id="2447950at2759"/>
<dbReference type="EMBL" id="WTPW01003201">
    <property type="protein sequence ID" value="KAF0351287.1"/>
    <property type="molecule type" value="Genomic_DNA"/>
</dbReference>
<evidence type="ECO:0000313" key="1">
    <source>
        <dbReference type="EMBL" id="KAF0351287.1"/>
    </source>
</evidence>
<proteinExistence type="predicted"/>
<sequence>MIGNQVPKQTETCNNDAWFAVDLKDFGKYDLTDSLKEFKSEIIEKINSKFCKSRKNVNNKKRKLEEPEKKLEIKNEYESDSIVASDDEVTKLILESS</sequence>
<organism evidence="1 2">
    <name type="scientific">Gigaspora margarita</name>
    <dbReference type="NCBI Taxonomy" id="4874"/>
    <lineage>
        <taxon>Eukaryota</taxon>
        <taxon>Fungi</taxon>
        <taxon>Fungi incertae sedis</taxon>
        <taxon>Mucoromycota</taxon>
        <taxon>Glomeromycotina</taxon>
        <taxon>Glomeromycetes</taxon>
        <taxon>Diversisporales</taxon>
        <taxon>Gigasporaceae</taxon>
        <taxon>Gigaspora</taxon>
    </lineage>
</organism>
<protein>
    <submittedName>
        <fullName evidence="1">Uncharacterized protein</fullName>
    </submittedName>
</protein>
<reference evidence="1 2" key="1">
    <citation type="journal article" date="2019" name="Environ. Microbiol.">
        <title>At the nexus of three kingdoms: the genome of the mycorrhizal fungus Gigaspora margarita provides insights into plant, endobacterial and fungal interactions.</title>
        <authorList>
            <person name="Venice F."/>
            <person name="Ghignone S."/>
            <person name="Salvioli di Fossalunga A."/>
            <person name="Amselem J."/>
            <person name="Novero M."/>
            <person name="Xianan X."/>
            <person name="Sedzielewska Toro K."/>
            <person name="Morin E."/>
            <person name="Lipzen A."/>
            <person name="Grigoriev I.V."/>
            <person name="Henrissat B."/>
            <person name="Martin F.M."/>
            <person name="Bonfante P."/>
        </authorList>
    </citation>
    <scope>NUCLEOTIDE SEQUENCE [LARGE SCALE GENOMIC DNA]</scope>
    <source>
        <strain evidence="1 2">BEG34</strain>
    </source>
</reference>
<gene>
    <name evidence="1" type="ORF">F8M41_015379</name>
</gene>
<evidence type="ECO:0000313" key="2">
    <source>
        <dbReference type="Proteomes" id="UP000439903"/>
    </source>
</evidence>